<dbReference type="Pfam" id="PF08447">
    <property type="entry name" value="PAS_3"/>
    <property type="match status" value="1"/>
</dbReference>
<dbReference type="Proteomes" id="UP000002171">
    <property type="component" value="Unassembled WGS sequence"/>
</dbReference>
<comment type="catalytic activity">
    <reaction evidence="3">
        <text>2 GTP = 3',3'-c-di-GMP + 2 diphosphate</text>
        <dbReference type="Rhea" id="RHEA:24898"/>
        <dbReference type="ChEBI" id="CHEBI:33019"/>
        <dbReference type="ChEBI" id="CHEBI:37565"/>
        <dbReference type="ChEBI" id="CHEBI:58805"/>
        <dbReference type="EC" id="2.7.7.65"/>
    </reaction>
</comment>
<gene>
    <name evidence="7" type="ORF">MED92_01319</name>
</gene>
<dbReference type="SMART" id="SM00086">
    <property type="entry name" value="PAC"/>
    <property type="match status" value="1"/>
</dbReference>
<keyword evidence="8" id="KW-1185">Reference proteome</keyword>
<feature type="domain" description="GGDEF" evidence="6">
    <location>
        <begin position="207"/>
        <end position="336"/>
    </location>
</feature>
<dbReference type="GO" id="GO:0005886">
    <property type="term" value="C:plasma membrane"/>
    <property type="evidence" value="ECO:0007669"/>
    <property type="project" value="TreeGrafter"/>
</dbReference>
<evidence type="ECO:0000259" key="5">
    <source>
        <dbReference type="PROSITE" id="PS50113"/>
    </source>
</evidence>
<evidence type="ECO:0000313" key="7">
    <source>
        <dbReference type="EMBL" id="EAR61007.1"/>
    </source>
</evidence>
<dbReference type="EC" id="2.7.7.65" evidence="2"/>
<dbReference type="NCBIfam" id="TIGR00229">
    <property type="entry name" value="sensory_box"/>
    <property type="match status" value="1"/>
</dbReference>
<dbReference type="InterPro" id="IPR000700">
    <property type="entry name" value="PAS-assoc_C"/>
</dbReference>
<dbReference type="PROSITE" id="PS50887">
    <property type="entry name" value="GGDEF"/>
    <property type="match status" value="1"/>
</dbReference>
<dbReference type="PANTHER" id="PTHR45138:SF9">
    <property type="entry name" value="DIGUANYLATE CYCLASE DGCM-RELATED"/>
    <property type="match status" value="1"/>
</dbReference>
<sequence>MSVIKEPDQTLHHVLDIISDGVWDWNIATGQVIRNPGWYRMLGYEIHSFKQDVLTWENLIHSDDHDRVMGHFEAYVQGLIPEYNIQYRCLKGDGSFLWIEDSGRIVERSAEGSPQRMIGAHTNIHAQKTLQQKLEEQSKLLRGEYENLDHIIQERTKELDQLNQQLARKVEEVEMLASRDALTGIYNRRMFESFLDIEIKRAKRYSQPMCVILADIDLFKHVNDRYGHSSGDKVLVEVALTLQQHLRESDYLARWGGEEFAIILPNTATKVAMETAERLRHEVESLVTTEGISVTCSFGVTQFHQKDCGTSIFSRMDQALYMAKDQNRNTVRLIPPRPEVRA</sequence>
<dbReference type="GO" id="GO:0052621">
    <property type="term" value="F:diguanylate cyclase activity"/>
    <property type="evidence" value="ECO:0007669"/>
    <property type="project" value="UniProtKB-EC"/>
</dbReference>
<evidence type="ECO:0000256" key="4">
    <source>
        <dbReference type="SAM" id="Coils"/>
    </source>
</evidence>
<dbReference type="AlphaFoldDB" id="A0A7U8C3W7"/>
<comment type="caution">
    <text evidence="7">The sequence shown here is derived from an EMBL/GenBank/DDBJ whole genome shotgun (WGS) entry which is preliminary data.</text>
</comment>
<dbReference type="OrthoDB" id="9776960at2"/>
<name>A0A7U8C3W7_NEPCE</name>
<dbReference type="EMBL" id="AAOW01000011">
    <property type="protein sequence ID" value="EAR61007.1"/>
    <property type="molecule type" value="Genomic_DNA"/>
</dbReference>
<dbReference type="InterPro" id="IPR000160">
    <property type="entry name" value="GGDEF_dom"/>
</dbReference>
<dbReference type="SUPFAM" id="SSF55785">
    <property type="entry name" value="PYP-like sensor domain (PAS domain)"/>
    <property type="match status" value="1"/>
</dbReference>
<dbReference type="InterPro" id="IPR035965">
    <property type="entry name" value="PAS-like_dom_sf"/>
</dbReference>
<evidence type="ECO:0000259" key="6">
    <source>
        <dbReference type="PROSITE" id="PS50887"/>
    </source>
</evidence>
<dbReference type="SUPFAM" id="SSF55073">
    <property type="entry name" value="Nucleotide cyclase"/>
    <property type="match status" value="1"/>
</dbReference>
<dbReference type="Gene3D" id="3.30.450.20">
    <property type="entry name" value="PAS domain"/>
    <property type="match status" value="1"/>
</dbReference>
<dbReference type="SMART" id="SM00267">
    <property type="entry name" value="GGDEF"/>
    <property type="match status" value="1"/>
</dbReference>
<comment type="cofactor">
    <cofactor evidence="1">
        <name>Mg(2+)</name>
        <dbReference type="ChEBI" id="CHEBI:18420"/>
    </cofactor>
</comment>
<evidence type="ECO:0000313" key="8">
    <source>
        <dbReference type="Proteomes" id="UP000002171"/>
    </source>
</evidence>
<feature type="domain" description="PAC" evidence="5">
    <location>
        <begin position="83"/>
        <end position="136"/>
    </location>
</feature>
<dbReference type="PANTHER" id="PTHR45138">
    <property type="entry name" value="REGULATORY COMPONENTS OF SENSORY TRANSDUCTION SYSTEM"/>
    <property type="match status" value="1"/>
</dbReference>
<dbReference type="PROSITE" id="PS50113">
    <property type="entry name" value="PAC"/>
    <property type="match status" value="1"/>
</dbReference>
<protein>
    <recommendedName>
        <fullName evidence="2">diguanylate cyclase</fullName>
        <ecNumber evidence="2">2.7.7.65</ecNumber>
    </recommendedName>
</protein>
<dbReference type="InterPro" id="IPR029787">
    <property type="entry name" value="Nucleotide_cyclase"/>
</dbReference>
<reference evidence="7 8" key="1">
    <citation type="submission" date="2006-02" db="EMBL/GenBank/DDBJ databases">
        <authorList>
            <person name="Pinhassi J."/>
            <person name="Pedros-Alio C."/>
            <person name="Ferriera S."/>
            <person name="Johnson J."/>
            <person name="Kravitz S."/>
            <person name="Halpern A."/>
            <person name="Remington K."/>
            <person name="Beeson K."/>
            <person name="Tran B."/>
            <person name="Rogers Y.-H."/>
            <person name="Friedman R."/>
            <person name="Venter J.C."/>
        </authorList>
    </citation>
    <scope>NUCLEOTIDE SEQUENCE [LARGE SCALE GENOMIC DNA]</scope>
    <source>
        <strain evidence="7 8">MED92</strain>
    </source>
</reference>
<organism evidence="7 8">
    <name type="scientific">Neptuniibacter caesariensis</name>
    <dbReference type="NCBI Taxonomy" id="207954"/>
    <lineage>
        <taxon>Bacteria</taxon>
        <taxon>Pseudomonadati</taxon>
        <taxon>Pseudomonadota</taxon>
        <taxon>Gammaproteobacteria</taxon>
        <taxon>Oceanospirillales</taxon>
        <taxon>Oceanospirillaceae</taxon>
        <taxon>Neptuniibacter</taxon>
    </lineage>
</organism>
<keyword evidence="4" id="KW-0175">Coiled coil</keyword>
<dbReference type="RefSeq" id="WP_007022283.1">
    <property type="nucleotide sequence ID" value="NZ_CH724127.1"/>
</dbReference>
<dbReference type="InterPro" id="IPR001610">
    <property type="entry name" value="PAC"/>
</dbReference>
<dbReference type="InterPro" id="IPR000014">
    <property type="entry name" value="PAS"/>
</dbReference>
<dbReference type="InterPro" id="IPR043128">
    <property type="entry name" value="Rev_trsase/Diguanyl_cyclase"/>
</dbReference>
<dbReference type="InterPro" id="IPR013655">
    <property type="entry name" value="PAS_fold_3"/>
</dbReference>
<evidence type="ECO:0000256" key="1">
    <source>
        <dbReference type="ARBA" id="ARBA00001946"/>
    </source>
</evidence>
<proteinExistence type="predicted"/>
<evidence type="ECO:0000256" key="2">
    <source>
        <dbReference type="ARBA" id="ARBA00012528"/>
    </source>
</evidence>
<feature type="coiled-coil region" evidence="4">
    <location>
        <begin position="145"/>
        <end position="179"/>
    </location>
</feature>
<evidence type="ECO:0000256" key="3">
    <source>
        <dbReference type="ARBA" id="ARBA00034247"/>
    </source>
</evidence>
<dbReference type="NCBIfam" id="TIGR00254">
    <property type="entry name" value="GGDEF"/>
    <property type="match status" value="1"/>
</dbReference>
<dbReference type="Pfam" id="PF00990">
    <property type="entry name" value="GGDEF"/>
    <property type="match status" value="1"/>
</dbReference>
<dbReference type="GO" id="GO:1902201">
    <property type="term" value="P:negative regulation of bacterial-type flagellum-dependent cell motility"/>
    <property type="evidence" value="ECO:0007669"/>
    <property type="project" value="TreeGrafter"/>
</dbReference>
<dbReference type="SMART" id="SM00091">
    <property type="entry name" value="PAS"/>
    <property type="match status" value="1"/>
</dbReference>
<accession>A0A7U8C3W7</accession>
<dbReference type="InterPro" id="IPR050469">
    <property type="entry name" value="Diguanylate_Cyclase"/>
</dbReference>
<dbReference type="Gene3D" id="3.30.70.270">
    <property type="match status" value="1"/>
</dbReference>
<dbReference type="FunFam" id="3.30.70.270:FF:000001">
    <property type="entry name" value="Diguanylate cyclase domain protein"/>
    <property type="match status" value="1"/>
</dbReference>
<dbReference type="GO" id="GO:0043709">
    <property type="term" value="P:cell adhesion involved in single-species biofilm formation"/>
    <property type="evidence" value="ECO:0007669"/>
    <property type="project" value="TreeGrafter"/>
</dbReference>
<dbReference type="CDD" id="cd01949">
    <property type="entry name" value="GGDEF"/>
    <property type="match status" value="1"/>
</dbReference>